<keyword evidence="1" id="KW-1133">Transmembrane helix</keyword>
<proteinExistence type="predicted"/>
<keyword evidence="1" id="KW-0472">Membrane</keyword>
<sequence length="57" mass="6908">MVTLIRWFINLKLTEEWHVMAATFAFLFIFLFFFNWWSCRGPLMLVEFVGWWEGGGD</sequence>
<dbReference type="EMBL" id="MNCJ02000318">
    <property type="protein sequence ID" value="KAF5815942.1"/>
    <property type="molecule type" value="Genomic_DNA"/>
</dbReference>
<evidence type="ECO:0000313" key="2">
    <source>
        <dbReference type="EMBL" id="KAF5815942.1"/>
    </source>
</evidence>
<evidence type="ECO:0000256" key="1">
    <source>
        <dbReference type="SAM" id="Phobius"/>
    </source>
</evidence>
<name>A0A9K3JJH4_HELAN</name>
<dbReference type="Proteomes" id="UP000215914">
    <property type="component" value="Unassembled WGS sequence"/>
</dbReference>
<feature type="transmembrane region" description="Helical" evidence="1">
    <location>
        <begin position="17"/>
        <end position="37"/>
    </location>
</feature>
<reference evidence="2" key="1">
    <citation type="journal article" date="2017" name="Nature">
        <title>The sunflower genome provides insights into oil metabolism, flowering and Asterid evolution.</title>
        <authorList>
            <person name="Badouin H."/>
            <person name="Gouzy J."/>
            <person name="Grassa C.J."/>
            <person name="Murat F."/>
            <person name="Staton S.E."/>
            <person name="Cottret L."/>
            <person name="Lelandais-Briere C."/>
            <person name="Owens G.L."/>
            <person name="Carrere S."/>
            <person name="Mayjonade B."/>
            <person name="Legrand L."/>
            <person name="Gill N."/>
            <person name="Kane N.C."/>
            <person name="Bowers J.E."/>
            <person name="Hubner S."/>
            <person name="Bellec A."/>
            <person name="Berard A."/>
            <person name="Berges H."/>
            <person name="Blanchet N."/>
            <person name="Boniface M.C."/>
            <person name="Brunel D."/>
            <person name="Catrice O."/>
            <person name="Chaidir N."/>
            <person name="Claudel C."/>
            <person name="Donnadieu C."/>
            <person name="Faraut T."/>
            <person name="Fievet G."/>
            <person name="Helmstetter N."/>
            <person name="King M."/>
            <person name="Knapp S.J."/>
            <person name="Lai Z."/>
            <person name="Le Paslier M.C."/>
            <person name="Lippi Y."/>
            <person name="Lorenzon L."/>
            <person name="Mandel J.R."/>
            <person name="Marage G."/>
            <person name="Marchand G."/>
            <person name="Marquand E."/>
            <person name="Bret-Mestries E."/>
            <person name="Morien E."/>
            <person name="Nambeesan S."/>
            <person name="Nguyen T."/>
            <person name="Pegot-Espagnet P."/>
            <person name="Pouilly N."/>
            <person name="Raftis F."/>
            <person name="Sallet E."/>
            <person name="Schiex T."/>
            <person name="Thomas J."/>
            <person name="Vandecasteele C."/>
            <person name="Vares D."/>
            <person name="Vear F."/>
            <person name="Vautrin S."/>
            <person name="Crespi M."/>
            <person name="Mangin B."/>
            <person name="Burke J.M."/>
            <person name="Salse J."/>
            <person name="Munos S."/>
            <person name="Vincourt P."/>
            <person name="Rieseberg L.H."/>
            <person name="Langlade N.B."/>
        </authorList>
    </citation>
    <scope>NUCLEOTIDE SEQUENCE</scope>
    <source>
        <tissue evidence="2">Leaves</tissue>
    </source>
</reference>
<evidence type="ECO:0008006" key="4">
    <source>
        <dbReference type="Google" id="ProtNLM"/>
    </source>
</evidence>
<organism evidence="2 3">
    <name type="scientific">Helianthus annuus</name>
    <name type="common">Common sunflower</name>
    <dbReference type="NCBI Taxonomy" id="4232"/>
    <lineage>
        <taxon>Eukaryota</taxon>
        <taxon>Viridiplantae</taxon>
        <taxon>Streptophyta</taxon>
        <taxon>Embryophyta</taxon>
        <taxon>Tracheophyta</taxon>
        <taxon>Spermatophyta</taxon>
        <taxon>Magnoliopsida</taxon>
        <taxon>eudicotyledons</taxon>
        <taxon>Gunneridae</taxon>
        <taxon>Pentapetalae</taxon>
        <taxon>asterids</taxon>
        <taxon>campanulids</taxon>
        <taxon>Asterales</taxon>
        <taxon>Asteraceae</taxon>
        <taxon>Asteroideae</taxon>
        <taxon>Heliantheae alliance</taxon>
        <taxon>Heliantheae</taxon>
        <taxon>Helianthus</taxon>
    </lineage>
</organism>
<reference evidence="2" key="2">
    <citation type="submission" date="2020-06" db="EMBL/GenBank/DDBJ databases">
        <title>Helianthus annuus Genome sequencing and assembly Release 2.</title>
        <authorList>
            <person name="Gouzy J."/>
            <person name="Langlade N."/>
            <person name="Munos S."/>
        </authorList>
    </citation>
    <scope>NUCLEOTIDE SEQUENCE</scope>
    <source>
        <tissue evidence="2">Leaves</tissue>
    </source>
</reference>
<comment type="caution">
    <text evidence="2">The sequence shown here is derived from an EMBL/GenBank/DDBJ whole genome shotgun (WGS) entry which is preliminary data.</text>
</comment>
<keyword evidence="1" id="KW-0812">Transmembrane</keyword>
<dbReference type="AlphaFoldDB" id="A0A9K3JJH4"/>
<evidence type="ECO:0000313" key="3">
    <source>
        <dbReference type="Proteomes" id="UP000215914"/>
    </source>
</evidence>
<gene>
    <name evidence="2" type="ORF">HanXRQr2_Chr03g0128811</name>
</gene>
<accession>A0A9K3JJH4</accession>
<protein>
    <recommendedName>
        <fullName evidence="4">Transmembrane protein</fullName>
    </recommendedName>
</protein>
<keyword evidence="3" id="KW-1185">Reference proteome</keyword>
<dbReference type="Gramene" id="mRNA:HanXRQr2_Chr03g0128811">
    <property type="protein sequence ID" value="CDS:HanXRQr2_Chr03g0128811.1"/>
    <property type="gene ID" value="HanXRQr2_Chr03g0128811"/>
</dbReference>